<feature type="region of interest" description="Disordered" evidence="1">
    <location>
        <begin position="1"/>
        <end position="26"/>
    </location>
</feature>
<proteinExistence type="predicted"/>
<reference evidence="3" key="1">
    <citation type="submission" date="2019-02" db="EMBL/GenBank/DDBJ databases">
        <title>FDA dAtabase for Regulatory Grade micrObial Sequences (FDA-ARGOS): Supporting development and validation of Infectious Disease Dx tests.</title>
        <authorList>
            <person name="Duncan R."/>
            <person name="Fisher C."/>
            <person name="Tallon L."/>
            <person name="Sadzewicz L."/>
            <person name="Sengamalay N."/>
            <person name="Ott S."/>
            <person name="Godinez A."/>
            <person name="Nagaraj S."/>
            <person name="Vavikolanu K."/>
            <person name="Vyas G."/>
            <person name="Nadendla S."/>
            <person name="Aluvathingal J."/>
            <person name="Sichtig H."/>
        </authorList>
    </citation>
    <scope>NUCLEOTIDE SEQUENCE [LARGE SCALE GENOMIC DNA]</scope>
    <source>
        <strain evidence="3">FDAARGOS_360</strain>
    </source>
</reference>
<dbReference type="AlphaFoldDB" id="A0A504X070"/>
<evidence type="ECO:0000256" key="1">
    <source>
        <dbReference type="SAM" id="MobiDB-lite"/>
    </source>
</evidence>
<dbReference type="Proteomes" id="UP000318821">
    <property type="component" value="Unassembled WGS sequence"/>
</dbReference>
<evidence type="ECO:0000313" key="3">
    <source>
        <dbReference type="Proteomes" id="UP000318821"/>
    </source>
</evidence>
<name>A0A504X070_LEIDO</name>
<protein>
    <submittedName>
        <fullName evidence="2">Uncharacterized protein</fullName>
    </submittedName>
</protein>
<sequence>MHVEHPRRPPSSMPPRTRTALARGMQSTPRLRLAPVRRVFPFQLPDDSPAARRRQLWRNRGRCAVVAYASALADLFTLSNGHAEKLEEELIGCGARRRL</sequence>
<gene>
    <name evidence="2" type="ORF">CGC20_29320</name>
</gene>
<comment type="caution">
    <text evidence="2">The sequence shown here is derived from an EMBL/GenBank/DDBJ whole genome shotgun (WGS) entry which is preliminary data.</text>
</comment>
<accession>A0A504X070</accession>
<dbReference type="EMBL" id="RHLD01000002">
    <property type="protein sequence ID" value="TPP42322.1"/>
    <property type="molecule type" value="Genomic_DNA"/>
</dbReference>
<organism evidence="2 3">
    <name type="scientific">Leishmania donovani</name>
    <dbReference type="NCBI Taxonomy" id="5661"/>
    <lineage>
        <taxon>Eukaryota</taxon>
        <taxon>Discoba</taxon>
        <taxon>Euglenozoa</taxon>
        <taxon>Kinetoplastea</taxon>
        <taxon>Metakinetoplastina</taxon>
        <taxon>Trypanosomatida</taxon>
        <taxon>Trypanosomatidae</taxon>
        <taxon>Leishmaniinae</taxon>
        <taxon>Leishmania</taxon>
    </lineage>
</organism>
<evidence type="ECO:0000313" key="2">
    <source>
        <dbReference type="EMBL" id="TPP42322.1"/>
    </source>
</evidence>